<dbReference type="RefSeq" id="WP_390197421.1">
    <property type="nucleotide sequence ID" value="NZ_JBHSDV010000001.1"/>
</dbReference>
<evidence type="ECO:0000259" key="1">
    <source>
        <dbReference type="Pfam" id="PF21847"/>
    </source>
</evidence>
<proteinExistence type="predicted"/>
<reference evidence="3" key="1">
    <citation type="journal article" date="2019" name="Int. J. Syst. Evol. Microbiol.">
        <title>The Global Catalogue of Microorganisms (GCM) 10K type strain sequencing project: providing services to taxonomists for standard genome sequencing and annotation.</title>
        <authorList>
            <consortium name="The Broad Institute Genomics Platform"/>
            <consortium name="The Broad Institute Genome Sequencing Center for Infectious Disease"/>
            <person name="Wu L."/>
            <person name="Ma J."/>
        </authorList>
    </citation>
    <scope>NUCLEOTIDE SEQUENCE [LARGE SCALE GENOMIC DNA]</scope>
    <source>
        <strain evidence="3">KACC 14058</strain>
    </source>
</reference>
<gene>
    <name evidence="2" type="ORF">ACFOZ1_06675</name>
</gene>
<accession>A0ABV8VV26</accession>
<comment type="caution">
    <text evidence="2">The sequence shown here is derived from an EMBL/GenBank/DDBJ whole genome shotgun (WGS) entry which is preliminary data.</text>
</comment>
<dbReference type="Proteomes" id="UP001595880">
    <property type="component" value="Unassembled WGS sequence"/>
</dbReference>
<protein>
    <submittedName>
        <fullName evidence="2">DUF6906 family protein</fullName>
    </submittedName>
</protein>
<keyword evidence="3" id="KW-1185">Reference proteome</keyword>
<sequence>MKHGKRPTRRHKEILAAKNLKPNNWLIVKNLDDRLEVVHKETGNTKTINLGGNE</sequence>
<dbReference type="EMBL" id="JBHSDV010000001">
    <property type="protein sequence ID" value="MFC4387496.1"/>
    <property type="molecule type" value="Genomic_DNA"/>
</dbReference>
<dbReference type="Pfam" id="PF21847">
    <property type="entry name" value="DUF6906"/>
    <property type="match status" value="1"/>
</dbReference>
<dbReference type="InterPro" id="IPR054201">
    <property type="entry name" value="DUF6906"/>
</dbReference>
<feature type="domain" description="DUF6906" evidence="1">
    <location>
        <begin position="1"/>
        <end position="49"/>
    </location>
</feature>
<evidence type="ECO:0000313" key="2">
    <source>
        <dbReference type="EMBL" id="MFC4387496.1"/>
    </source>
</evidence>
<name>A0ABV8VV26_9BACI</name>
<evidence type="ECO:0000313" key="3">
    <source>
        <dbReference type="Proteomes" id="UP001595880"/>
    </source>
</evidence>
<organism evidence="2 3">
    <name type="scientific">Gracilibacillus marinus</name>
    <dbReference type="NCBI Taxonomy" id="630535"/>
    <lineage>
        <taxon>Bacteria</taxon>
        <taxon>Bacillati</taxon>
        <taxon>Bacillota</taxon>
        <taxon>Bacilli</taxon>
        <taxon>Bacillales</taxon>
        <taxon>Bacillaceae</taxon>
        <taxon>Gracilibacillus</taxon>
    </lineage>
</organism>